<evidence type="ECO:0000256" key="3">
    <source>
        <dbReference type="ARBA" id="ARBA00022723"/>
    </source>
</evidence>
<keyword evidence="4 7" id="KW-0863">Zinc-finger</keyword>
<evidence type="ECO:0000259" key="8">
    <source>
        <dbReference type="PROSITE" id="PS50089"/>
    </source>
</evidence>
<dbReference type="GO" id="GO:0002040">
    <property type="term" value="P:sprouting angiogenesis"/>
    <property type="evidence" value="ECO:0007669"/>
    <property type="project" value="TreeGrafter"/>
</dbReference>
<dbReference type="PANTHER" id="PTHR22605">
    <property type="entry name" value="RZ-TYPE DOMAIN-CONTAINING PROTEIN"/>
    <property type="match status" value="1"/>
</dbReference>
<keyword evidence="6" id="KW-0391">Immunity</keyword>
<dbReference type="PANTHER" id="PTHR22605:SF18">
    <property type="entry name" value="E3 UBIQUITIN-PROTEIN LIGASE RNF213-ALPHA"/>
    <property type="match status" value="1"/>
</dbReference>
<dbReference type="GO" id="GO:0005829">
    <property type="term" value="C:cytosol"/>
    <property type="evidence" value="ECO:0007669"/>
    <property type="project" value="TreeGrafter"/>
</dbReference>
<dbReference type="InterPro" id="IPR001841">
    <property type="entry name" value="Znf_RING"/>
</dbReference>
<dbReference type="SUPFAM" id="SSF57850">
    <property type="entry name" value="RING/U-box"/>
    <property type="match status" value="1"/>
</dbReference>
<protein>
    <recommendedName>
        <fullName evidence="12">RING-type domain-containing protein</fullName>
    </recommendedName>
</protein>
<dbReference type="Pfam" id="PF20173">
    <property type="entry name" value="ZnF_RZ-type"/>
    <property type="match status" value="1"/>
</dbReference>
<evidence type="ECO:0000313" key="10">
    <source>
        <dbReference type="Ensembl" id="ENSEEEP00000054886.1"/>
    </source>
</evidence>
<accession>A0AAY5ED51</accession>
<evidence type="ECO:0000256" key="2">
    <source>
        <dbReference type="ARBA" id="ARBA00022490"/>
    </source>
</evidence>
<dbReference type="CDD" id="cd16561">
    <property type="entry name" value="RING-HC_RNF213"/>
    <property type="match status" value="1"/>
</dbReference>
<dbReference type="PROSITE" id="PS51981">
    <property type="entry name" value="ZF_RZ"/>
    <property type="match status" value="1"/>
</dbReference>
<dbReference type="GO" id="GO:0016020">
    <property type="term" value="C:membrane"/>
    <property type="evidence" value="ECO:0007669"/>
    <property type="project" value="TreeGrafter"/>
</dbReference>
<reference evidence="10 11" key="1">
    <citation type="submission" date="2020-05" db="EMBL/GenBank/DDBJ databases">
        <title>Electrophorus electricus (electric eel) genome, fEleEle1, primary haplotype.</title>
        <authorList>
            <person name="Myers G."/>
            <person name="Meyer A."/>
            <person name="Fedrigo O."/>
            <person name="Formenti G."/>
            <person name="Rhie A."/>
            <person name="Tracey A."/>
            <person name="Sims Y."/>
            <person name="Jarvis E.D."/>
        </authorList>
    </citation>
    <scope>NUCLEOTIDE SEQUENCE [LARGE SCALE GENOMIC DNA]</scope>
</reference>
<dbReference type="Ensembl" id="ENSEEET00000056229.1">
    <property type="protein sequence ID" value="ENSEEEP00000054886.1"/>
    <property type="gene ID" value="ENSEEEG00000028983.1"/>
</dbReference>
<evidence type="ECO:0000256" key="1">
    <source>
        <dbReference type="ARBA" id="ARBA00004496"/>
    </source>
</evidence>
<dbReference type="Pfam" id="PF00097">
    <property type="entry name" value="zf-C3HC4"/>
    <property type="match status" value="1"/>
</dbReference>
<evidence type="ECO:0000313" key="11">
    <source>
        <dbReference type="Proteomes" id="UP000314983"/>
    </source>
</evidence>
<dbReference type="GO" id="GO:0005730">
    <property type="term" value="C:nucleolus"/>
    <property type="evidence" value="ECO:0007669"/>
    <property type="project" value="TreeGrafter"/>
</dbReference>
<keyword evidence="2" id="KW-0963">Cytoplasm</keyword>
<dbReference type="Gene3D" id="3.30.40.10">
    <property type="entry name" value="Zinc/RING finger domain, C3HC4 (zinc finger)"/>
    <property type="match status" value="1"/>
</dbReference>
<feature type="domain" description="RZ-type" evidence="9">
    <location>
        <begin position="1229"/>
        <end position="1299"/>
    </location>
</feature>
<keyword evidence="5" id="KW-0862">Zinc</keyword>
<dbReference type="GO" id="GO:0002376">
    <property type="term" value="P:immune system process"/>
    <property type="evidence" value="ECO:0007669"/>
    <property type="project" value="UniProtKB-KW"/>
</dbReference>
<dbReference type="PROSITE" id="PS50089">
    <property type="entry name" value="ZF_RING_2"/>
    <property type="match status" value="1"/>
</dbReference>
<evidence type="ECO:0000256" key="7">
    <source>
        <dbReference type="PROSITE-ProRule" id="PRU00175"/>
    </source>
</evidence>
<dbReference type="InterPro" id="IPR017907">
    <property type="entry name" value="Znf_RING_CS"/>
</dbReference>
<dbReference type="GO" id="GO:0006511">
    <property type="term" value="P:ubiquitin-dependent protein catabolic process"/>
    <property type="evidence" value="ECO:0007669"/>
    <property type="project" value="TreeGrafter"/>
</dbReference>
<sequence>METGQTIVLLNLQNLYESLYDALNQYYVCLGGQKYVDLGLGTHRVKCRVHKSFKLIVIEEKEVVYKQFPIPLINRLEKHFLDINTVLKNEQKEFVKELEKWVRQFISLRNLHFAAPQTQNYEPADVFIGYHSDTCASVILQVTEKQKGDMELSDPHRQVMDEAKFILLNCAAPDAVVRLDNTVLPRVESEHLSKVYFEFQKHSSLVDFILSDTLQEEGSYVSFTEVTTFSRLLTAADLGQLQEVVPNIEILALQQFDTEHSFLKKIRNFLDGTSGNKILIIQTDFDEELQSSNLIASAKYSSINEINKFRNEEESKTFVYFVTKLPRIEGGTSYVGFHGGPWKSVHIDDLRRTKDIVSDIKALQYLTISQLFEEKEDDLEGKQSFPYLTLLEAEEQKMEQDNTDSLENALDTTVLVRSCVQSAVGMLRDQGQAGCRSTRRVEILLTLLSDGGELQATFLKMLKRRLHTLLITHDEHTVFPKNWVIKEASNIDALQEGGTFRHTLWKRIQAAVIPFLAQLVSVIDRDHNLDLLVDANSGESVKKLWLDIFGNDKLLSVPYSRVFYVCITVLVQNYIVVNRNMGCIMPFSWRIKDYLEELWMHRQFDEFFRKTPLGRYIGDAERAVQVEFLHRYLQDFTSLTMNVTSELLSEGLMCCVNELKGRQEEAESNVTSLPWVHAAYHDFKNRLQNLFRMVTIEPQIAQVLLAKAQSRESMEMVLDVYAALACVEYLEPQALDTSAHSVAWLRQVKRLQGPVELVCSEETFPHTSHKRMVLHPFAGYRQAWRRIHSLSLFVEHMLLGVDDVDQELKPLVLQHTRRLAQVLGENSNLKQKKPFEAVIAILKACKDGANERIFRFGFQPCPVCMGDPHDPLSLPCDHVYCLACIRQWLIPGQMYCPLCMQTVDDDFELRSLIKQNAAFRKQCNAFFIELVSTICFRDNSPPSRAIILHLLSFLMVESGHHHRFLTKALSPFDDSVDKNPVVRSVVLKLLLKYSFEDVKGYLQQHLTAVEQSNILEEHDKTELYSLYINCLEVWLPYWNIIYRSDWTVASKHQLVSVCVCLCVCLCNRDGSQIDQYLVYGVEYKTVRDAVGKAMMECKMERMEEACKSSPLKKSVYLLLALFREVTSLYRSANPSVHPKPEQLVALEGFIEKSEVFTSFESRAFARALVHNQLHALWVLANAAGGDHAVVELAVHLAAVLLSTQQALLQPLVQLAFRPANMQMSFIPTMPDDMLAVAQKAMGLLQWYYCPNGHPCTVGECGQPMEKSRCPDCGAEIGGTDHRPVQGFQPLMIQGDRTQSGHILGDPQRRDQPDMQDTKNMSPAPFIMIRALTHAAMLLGASSHPQDVSPFIKPPVEQPGLFLMAHLLKDMEQLCRALGKGTDDTVCAVHLIICSLTEPQQNREWPVPYDHLLSTKENRNNWEDAVNRDITQQLKLLERQLGKVNAFIREDERVSSNPVMKLTFGDPRLFLQSLPVDSLIHSSAVWSCRERPSLPSLSHIVEQNGGHDALPVLWKFLQREAELRMVKFLPDILALQKDLVKTFQNVMELPCNTITEFLHTSLIASYEKRIKIFLSTWNQLRVSLATNGEIKLPAEFCQEDLDLGSDLQVLLPRRQGLGLCSTALVSYLIALHNEMVYTVDKYTNEETCPVDLTELHVIRYEVERDLMPLVLSNCQYSMERGREMLSEYDLPKIQQQVLTRFLQGKPLVTLTGIPTLVNRHDRNYENIFKDVMAKVQQASLVAELQAYSDVCEALSTVELALGFLAMTGGDTPAPLSLYRRPLPGFGNTVDMEVLRCCDPFAGISKEYKKALGEEEKRQLMGFFMKASADSFLLEMHEFLLLVLKNPNATDTYKPNWSIKDTVMSYMERKDLNVPVDVQEFFPEEVLLSQYIEAWKYSVILKQERNQR</sequence>
<evidence type="ECO:0000256" key="5">
    <source>
        <dbReference type="ARBA" id="ARBA00022833"/>
    </source>
</evidence>
<evidence type="ECO:0000256" key="6">
    <source>
        <dbReference type="ARBA" id="ARBA00022859"/>
    </source>
</evidence>
<dbReference type="PROSITE" id="PS00518">
    <property type="entry name" value="ZF_RING_1"/>
    <property type="match status" value="1"/>
</dbReference>
<dbReference type="SMART" id="SM00184">
    <property type="entry name" value="RING"/>
    <property type="match status" value="1"/>
</dbReference>
<dbReference type="InterPro" id="IPR046439">
    <property type="entry name" value="ZF_RZ_dom"/>
</dbReference>
<evidence type="ECO:0000259" key="9">
    <source>
        <dbReference type="PROSITE" id="PS51981"/>
    </source>
</evidence>
<dbReference type="GO" id="GO:0008270">
    <property type="term" value="F:zinc ion binding"/>
    <property type="evidence" value="ECO:0007669"/>
    <property type="project" value="UniProtKB-KW"/>
</dbReference>
<dbReference type="InterPro" id="IPR031248">
    <property type="entry name" value="RNF213"/>
</dbReference>
<dbReference type="FunFam" id="3.30.40.10:FF:000488">
    <property type="entry name" value="E3 ubiquitin-protein ligase RNF213"/>
    <property type="match status" value="1"/>
</dbReference>
<keyword evidence="3" id="KW-0479">Metal-binding</keyword>
<dbReference type="GeneTree" id="ENSGT00630000089884"/>
<dbReference type="GO" id="GO:0016887">
    <property type="term" value="F:ATP hydrolysis activity"/>
    <property type="evidence" value="ECO:0007669"/>
    <property type="project" value="InterPro"/>
</dbReference>
<comment type="subcellular location">
    <subcellularLocation>
        <location evidence="1">Cytoplasm</location>
    </subcellularLocation>
</comment>
<dbReference type="Proteomes" id="UP000314983">
    <property type="component" value="Chromosome 1"/>
</dbReference>
<reference evidence="10" key="2">
    <citation type="submission" date="2025-08" db="UniProtKB">
        <authorList>
            <consortium name="Ensembl"/>
        </authorList>
    </citation>
    <scope>IDENTIFICATION</scope>
</reference>
<dbReference type="InterPro" id="IPR018957">
    <property type="entry name" value="Znf_C3HC4_RING-type"/>
</dbReference>
<proteinExistence type="predicted"/>
<keyword evidence="11" id="KW-1185">Reference proteome</keyword>
<dbReference type="GO" id="GO:0004842">
    <property type="term" value="F:ubiquitin-protein transferase activity"/>
    <property type="evidence" value="ECO:0007669"/>
    <property type="project" value="InterPro"/>
</dbReference>
<evidence type="ECO:0008006" key="12">
    <source>
        <dbReference type="Google" id="ProtNLM"/>
    </source>
</evidence>
<reference evidence="10" key="3">
    <citation type="submission" date="2025-09" db="UniProtKB">
        <authorList>
            <consortium name="Ensembl"/>
        </authorList>
    </citation>
    <scope>IDENTIFICATION</scope>
</reference>
<evidence type="ECO:0000256" key="4">
    <source>
        <dbReference type="ARBA" id="ARBA00022771"/>
    </source>
</evidence>
<name>A0AAY5ED51_ELEEL</name>
<dbReference type="GO" id="GO:2000051">
    <property type="term" value="P:negative regulation of non-canonical Wnt signaling pathway"/>
    <property type="evidence" value="ECO:0007669"/>
    <property type="project" value="TreeGrafter"/>
</dbReference>
<feature type="domain" description="RING-type" evidence="8">
    <location>
        <begin position="861"/>
        <end position="899"/>
    </location>
</feature>
<dbReference type="InterPro" id="IPR013083">
    <property type="entry name" value="Znf_RING/FYVE/PHD"/>
</dbReference>
<organism evidence="10 11">
    <name type="scientific">Electrophorus electricus</name>
    <name type="common">Electric eel</name>
    <name type="synonym">Gymnotus electricus</name>
    <dbReference type="NCBI Taxonomy" id="8005"/>
    <lineage>
        <taxon>Eukaryota</taxon>
        <taxon>Metazoa</taxon>
        <taxon>Chordata</taxon>
        <taxon>Craniata</taxon>
        <taxon>Vertebrata</taxon>
        <taxon>Euteleostomi</taxon>
        <taxon>Actinopterygii</taxon>
        <taxon>Neopterygii</taxon>
        <taxon>Teleostei</taxon>
        <taxon>Ostariophysi</taxon>
        <taxon>Gymnotiformes</taxon>
        <taxon>Gymnotoidei</taxon>
        <taxon>Gymnotidae</taxon>
        <taxon>Electrophorus</taxon>
    </lineage>
</organism>